<accession>A0AAV8REN1</accession>
<gene>
    <name evidence="1" type="ORF">OPV22_010982</name>
</gene>
<sequence length="135" mass="14925">MQPIRTFQTRTRSTVTWSIRHPLGLRIGVGDGGGNWCRKVSLIDDDPDALHGGRTGRYLRPVGARPRVPRSVMGAAAHCGTAGLTYAAAHRSTEPRRCLPLALSSSRGFGSHQFEVLSPLWSLDMDSWLLLWWCT</sequence>
<comment type="caution">
    <text evidence="1">The sequence shown here is derived from an EMBL/GenBank/DDBJ whole genome shotgun (WGS) entry which is preliminary data.</text>
</comment>
<evidence type="ECO:0000313" key="1">
    <source>
        <dbReference type="EMBL" id="KAJ8500430.1"/>
    </source>
</evidence>
<reference evidence="1 2" key="1">
    <citation type="submission" date="2022-12" db="EMBL/GenBank/DDBJ databases">
        <title>Chromosome-scale assembly of the Ensete ventricosum genome.</title>
        <authorList>
            <person name="Dussert Y."/>
            <person name="Stocks J."/>
            <person name="Wendawek A."/>
            <person name="Woldeyes F."/>
            <person name="Nichols R.A."/>
            <person name="Borrell J.S."/>
        </authorList>
    </citation>
    <scope>NUCLEOTIDE SEQUENCE [LARGE SCALE GENOMIC DNA]</scope>
    <source>
        <strain evidence="2">cv. Maze</strain>
        <tissue evidence="1">Seeds</tissue>
    </source>
</reference>
<proteinExistence type="predicted"/>
<protein>
    <submittedName>
        <fullName evidence="1">Uncharacterized protein</fullName>
    </submittedName>
</protein>
<dbReference type="EMBL" id="JAQQAF010000003">
    <property type="protein sequence ID" value="KAJ8500430.1"/>
    <property type="molecule type" value="Genomic_DNA"/>
</dbReference>
<evidence type="ECO:0000313" key="2">
    <source>
        <dbReference type="Proteomes" id="UP001222027"/>
    </source>
</evidence>
<organism evidence="1 2">
    <name type="scientific">Ensete ventricosum</name>
    <name type="common">Abyssinian banana</name>
    <name type="synonym">Musa ensete</name>
    <dbReference type="NCBI Taxonomy" id="4639"/>
    <lineage>
        <taxon>Eukaryota</taxon>
        <taxon>Viridiplantae</taxon>
        <taxon>Streptophyta</taxon>
        <taxon>Embryophyta</taxon>
        <taxon>Tracheophyta</taxon>
        <taxon>Spermatophyta</taxon>
        <taxon>Magnoliopsida</taxon>
        <taxon>Liliopsida</taxon>
        <taxon>Zingiberales</taxon>
        <taxon>Musaceae</taxon>
        <taxon>Ensete</taxon>
    </lineage>
</organism>
<dbReference type="AlphaFoldDB" id="A0AAV8REN1"/>
<dbReference type="Proteomes" id="UP001222027">
    <property type="component" value="Unassembled WGS sequence"/>
</dbReference>
<name>A0AAV8REN1_ENSVE</name>
<keyword evidence="2" id="KW-1185">Reference proteome</keyword>